<dbReference type="PANTHER" id="PTHR48055:SF46">
    <property type="entry name" value="LEUCINE-RICH REPEAT SERINE_THREONINE-PROTEIN KINASE 1"/>
    <property type="match status" value="1"/>
</dbReference>
<feature type="binding site" evidence="2">
    <location>
        <position position="207"/>
    </location>
    <ligand>
        <name>ATP</name>
        <dbReference type="ChEBI" id="CHEBI:30616"/>
    </ligand>
</feature>
<evidence type="ECO:0000256" key="1">
    <source>
        <dbReference type="ARBA" id="ARBA00004162"/>
    </source>
</evidence>
<dbReference type="Proteomes" id="UP000734854">
    <property type="component" value="Unassembled WGS sequence"/>
</dbReference>
<dbReference type="GO" id="GO:0005524">
    <property type="term" value="F:ATP binding"/>
    <property type="evidence" value="ECO:0007669"/>
    <property type="project" value="UniProtKB-UniRule"/>
</dbReference>
<dbReference type="SUPFAM" id="SSF52058">
    <property type="entry name" value="L domain-like"/>
    <property type="match status" value="1"/>
</dbReference>
<evidence type="ECO:0000313" key="5">
    <source>
        <dbReference type="Proteomes" id="UP000734854"/>
    </source>
</evidence>
<evidence type="ECO:0000259" key="3">
    <source>
        <dbReference type="PROSITE" id="PS50011"/>
    </source>
</evidence>
<dbReference type="Gene3D" id="3.30.200.20">
    <property type="entry name" value="Phosphorylase Kinase, domain 1"/>
    <property type="match status" value="1"/>
</dbReference>
<name>A0A8J5LAD7_ZINOF</name>
<protein>
    <recommendedName>
        <fullName evidence="3">Protein kinase domain-containing protein</fullName>
    </recommendedName>
</protein>
<reference evidence="4 5" key="1">
    <citation type="submission" date="2020-08" db="EMBL/GenBank/DDBJ databases">
        <title>Plant Genome Project.</title>
        <authorList>
            <person name="Zhang R.-G."/>
        </authorList>
    </citation>
    <scope>NUCLEOTIDE SEQUENCE [LARGE SCALE GENOMIC DNA]</scope>
    <source>
        <tissue evidence="4">Rhizome</tissue>
    </source>
</reference>
<sequence length="431" mass="48265">MPGTGGSRLMQHHPLICSNKEATEISTVRAKGDGQSVLASRVCCREMQFGANRITLHCVSQIGSEKMEAKVWPWRGGIQIDGTWKLFKFEEVGSYANNLSGSIPEFFVASNLLYLDLSFNKLNGQIPQTVGNIVNLTMINLCRKNDDVPSLLEDDDVPSLHEDSSFLLKKVIEAAEDCNPQYEIGRGAYGIVYKAALAIGKIYAVKKISFPDQKQSNPSKIREIQTIEKIRHRHLVKLENFWFELEYGLSFYEYMANVNLHNILHEIKLAPILEWKVSFGIAKLNQDSTQSAAIIGTLGYIAPEATYMTRTSKESDVYSYGVVLLELITRKMAIDLSFYENMGIVGWVTSTLDSTSKIEVVMDEDLANEVTGTSESKEVNKVLSLAMRCVAARKASMQPSMQNAVKELQDIKYRFSADSQRQRISEPTTST</sequence>
<evidence type="ECO:0000256" key="2">
    <source>
        <dbReference type="PROSITE-ProRule" id="PRU10141"/>
    </source>
</evidence>
<dbReference type="Pfam" id="PF00069">
    <property type="entry name" value="Pkinase"/>
    <property type="match status" value="2"/>
</dbReference>
<comment type="subcellular location">
    <subcellularLocation>
        <location evidence="1">Cell membrane</location>
        <topology evidence="1">Single-pass membrane protein</topology>
    </subcellularLocation>
</comment>
<dbReference type="InterPro" id="IPR051564">
    <property type="entry name" value="LRR_receptor-like_kinase"/>
</dbReference>
<accession>A0A8J5LAD7</accession>
<keyword evidence="5" id="KW-1185">Reference proteome</keyword>
<dbReference type="AlphaFoldDB" id="A0A8J5LAD7"/>
<gene>
    <name evidence="4" type="ORF">ZIOFF_017661</name>
</gene>
<dbReference type="Gene3D" id="1.10.510.10">
    <property type="entry name" value="Transferase(Phosphotransferase) domain 1"/>
    <property type="match status" value="1"/>
</dbReference>
<dbReference type="InterPro" id="IPR000719">
    <property type="entry name" value="Prot_kinase_dom"/>
</dbReference>
<dbReference type="PANTHER" id="PTHR48055">
    <property type="entry name" value="LEUCINE-RICH REPEAT RECEPTOR PROTEIN KINASE EMS1"/>
    <property type="match status" value="1"/>
</dbReference>
<dbReference type="Gene3D" id="3.80.10.10">
    <property type="entry name" value="Ribonuclease Inhibitor"/>
    <property type="match status" value="1"/>
</dbReference>
<organism evidence="4 5">
    <name type="scientific">Zingiber officinale</name>
    <name type="common">Ginger</name>
    <name type="synonym">Amomum zingiber</name>
    <dbReference type="NCBI Taxonomy" id="94328"/>
    <lineage>
        <taxon>Eukaryota</taxon>
        <taxon>Viridiplantae</taxon>
        <taxon>Streptophyta</taxon>
        <taxon>Embryophyta</taxon>
        <taxon>Tracheophyta</taxon>
        <taxon>Spermatophyta</taxon>
        <taxon>Magnoliopsida</taxon>
        <taxon>Liliopsida</taxon>
        <taxon>Zingiberales</taxon>
        <taxon>Zingiberaceae</taxon>
        <taxon>Zingiber</taxon>
    </lineage>
</organism>
<comment type="caution">
    <text evidence="4">The sequence shown here is derived from an EMBL/GenBank/DDBJ whole genome shotgun (WGS) entry which is preliminary data.</text>
</comment>
<dbReference type="InterPro" id="IPR017441">
    <property type="entry name" value="Protein_kinase_ATP_BS"/>
</dbReference>
<dbReference type="EMBL" id="JACMSC010000005">
    <property type="protein sequence ID" value="KAG6520602.1"/>
    <property type="molecule type" value="Genomic_DNA"/>
</dbReference>
<dbReference type="InterPro" id="IPR032675">
    <property type="entry name" value="LRR_dom_sf"/>
</dbReference>
<dbReference type="PROSITE" id="PS50011">
    <property type="entry name" value="PROTEIN_KINASE_DOM"/>
    <property type="match status" value="1"/>
</dbReference>
<feature type="domain" description="Protein kinase" evidence="3">
    <location>
        <begin position="178"/>
        <end position="431"/>
    </location>
</feature>
<keyword evidence="2" id="KW-0067">ATP-binding</keyword>
<dbReference type="InterPro" id="IPR011009">
    <property type="entry name" value="Kinase-like_dom_sf"/>
</dbReference>
<dbReference type="PROSITE" id="PS00107">
    <property type="entry name" value="PROTEIN_KINASE_ATP"/>
    <property type="match status" value="1"/>
</dbReference>
<dbReference type="GO" id="GO:0005886">
    <property type="term" value="C:plasma membrane"/>
    <property type="evidence" value="ECO:0007669"/>
    <property type="project" value="UniProtKB-SubCell"/>
</dbReference>
<evidence type="ECO:0000313" key="4">
    <source>
        <dbReference type="EMBL" id="KAG6520602.1"/>
    </source>
</evidence>
<dbReference type="SUPFAM" id="SSF56112">
    <property type="entry name" value="Protein kinase-like (PK-like)"/>
    <property type="match status" value="1"/>
</dbReference>
<dbReference type="GO" id="GO:0004672">
    <property type="term" value="F:protein kinase activity"/>
    <property type="evidence" value="ECO:0007669"/>
    <property type="project" value="InterPro"/>
</dbReference>
<keyword evidence="2" id="KW-0547">Nucleotide-binding</keyword>
<proteinExistence type="predicted"/>